<dbReference type="HOGENOM" id="CLU_1707551_0_0_1"/>
<dbReference type="GeneID" id="3385463"/>
<gene>
    <name evidence="2" type="ORF">DDB_G0294198</name>
</gene>
<protein>
    <submittedName>
        <fullName evidence="2">Uncharacterized protein</fullName>
    </submittedName>
</protein>
<evidence type="ECO:0000313" key="2">
    <source>
        <dbReference type="EMBL" id="EAL60386.1"/>
    </source>
</evidence>
<dbReference type="dictyBase" id="DDB_G0294198"/>
<dbReference type="PaxDb" id="44689-DDB0215092"/>
<dbReference type="EMBL" id="AAFI02000232">
    <property type="protein sequence ID" value="EAL60386.1"/>
    <property type="molecule type" value="Genomic_DNA"/>
</dbReference>
<dbReference type="InParanoid" id="Q54AU7"/>
<organism evidence="2 3">
    <name type="scientific">Dictyostelium discoideum</name>
    <name type="common">Social amoeba</name>
    <dbReference type="NCBI Taxonomy" id="44689"/>
    <lineage>
        <taxon>Eukaryota</taxon>
        <taxon>Amoebozoa</taxon>
        <taxon>Evosea</taxon>
        <taxon>Eumycetozoa</taxon>
        <taxon>Dictyostelia</taxon>
        <taxon>Dictyosteliales</taxon>
        <taxon>Dictyosteliaceae</taxon>
        <taxon>Dictyostelium</taxon>
    </lineage>
</organism>
<sequence>MKVTFLLFLFLFVIKITFSKYHSNQLVKKHSDLYTNYVSYHHSQILENGTVLSIKNESLYLENNKISFQNVTPIGMEIKYGYLELMFENIVSGNIEIYGTNEYIEKKFKNIEYLHINVANLCFKNEYLNVIIFDKNHNNFSNKRIKTITCTINI</sequence>
<comment type="caution">
    <text evidence="2">The sequence shown here is derived from an EMBL/GenBank/DDBJ whole genome shotgun (WGS) entry which is preliminary data.</text>
</comment>
<keyword evidence="1" id="KW-0732">Signal</keyword>
<evidence type="ECO:0000313" key="3">
    <source>
        <dbReference type="Proteomes" id="UP000002195"/>
    </source>
</evidence>
<reference evidence="2 3" key="1">
    <citation type="journal article" date="2005" name="Nature">
        <title>The genome of the social amoeba Dictyostelium discoideum.</title>
        <authorList>
            <consortium name="The Dictyostelium discoideum Sequencing Consortium"/>
            <person name="Eichinger L."/>
            <person name="Pachebat J.A."/>
            <person name="Glockner G."/>
            <person name="Rajandream M.A."/>
            <person name="Sucgang R."/>
            <person name="Berriman M."/>
            <person name="Song J."/>
            <person name="Olsen R."/>
            <person name="Szafranski K."/>
            <person name="Xu Q."/>
            <person name="Tunggal B."/>
            <person name="Kummerfeld S."/>
            <person name="Madera M."/>
            <person name="Konfortov B.A."/>
            <person name="Rivero F."/>
            <person name="Bankier A.T."/>
            <person name="Lehmann R."/>
            <person name="Hamlin N."/>
            <person name="Davies R."/>
            <person name="Gaudet P."/>
            <person name="Fey P."/>
            <person name="Pilcher K."/>
            <person name="Chen G."/>
            <person name="Saunders D."/>
            <person name="Sodergren E."/>
            <person name="Davis P."/>
            <person name="Kerhornou A."/>
            <person name="Nie X."/>
            <person name="Hall N."/>
            <person name="Anjard C."/>
            <person name="Hemphill L."/>
            <person name="Bason N."/>
            <person name="Farbrother P."/>
            <person name="Desany B."/>
            <person name="Just E."/>
            <person name="Morio T."/>
            <person name="Rost R."/>
            <person name="Churcher C."/>
            <person name="Cooper J."/>
            <person name="Haydock S."/>
            <person name="van Driessche N."/>
            <person name="Cronin A."/>
            <person name="Goodhead I."/>
            <person name="Muzny D."/>
            <person name="Mourier T."/>
            <person name="Pain A."/>
            <person name="Lu M."/>
            <person name="Harper D."/>
            <person name="Lindsay R."/>
            <person name="Hauser H."/>
            <person name="James K."/>
            <person name="Quiles M."/>
            <person name="Madan Babu M."/>
            <person name="Saito T."/>
            <person name="Buchrieser C."/>
            <person name="Wardroper A."/>
            <person name="Felder M."/>
            <person name="Thangavelu M."/>
            <person name="Johnson D."/>
            <person name="Knights A."/>
            <person name="Loulseged H."/>
            <person name="Mungall K."/>
            <person name="Oliver K."/>
            <person name="Price C."/>
            <person name="Quail M.A."/>
            <person name="Urushihara H."/>
            <person name="Hernandez J."/>
            <person name="Rabbinowitsch E."/>
            <person name="Steffen D."/>
            <person name="Sanders M."/>
            <person name="Ma J."/>
            <person name="Kohara Y."/>
            <person name="Sharp S."/>
            <person name="Simmonds M."/>
            <person name="Spiegler S."/>
            <person name="Tivey A."/>
            <person name="Sugano S."/>
            <person name="White B."/>
            <person name="Walker D."/>
            <person name="Woodward J."/>
            <person name="Winckler T."/>
            <person name="Tanaka Y."/>
            <person name="Shaulsky G."/>
            <person name="Schleicher M."/>
            <person name="Weinstock G."/>
            <person name="Rosenthal A."/>
            <person name="Cox E.C."/>
            <person name="Chisholm R.L."/>
            <person name="Gibbs R."/>
            <person name="Loomis W.F."/>
            <person name="Platzer M."/>
            <person name="Kay R.R."/>
            <person name="Williams J."/>
            <person name="Dear P.H."/>
            <person name="Noegel A.A."/>
            <person name="Barrell B."/>
            <person name="Kuspa A."/>
        </authorList>
    </citation>
    <scope>NUCLEOTIDE SEQUENCE [LARGE SCALE GENOMIC DNA]</scope>
    <source>
        <strain evidence="2 3">AX4</strain>
    </source>
</reference>
<dbReference type="Proteomes" id="UP000002195">
    <property type="component" value="Unassembled WGS sequence"/>
</dbReference>
<accession>Q54AU7</accession>
<dbReference type="RefSeq" id="XP_628799.1">
    <property type="nucleotide sequence ID" value="XM_628797.1"/>
</dbReference>
<proteinExistence type="predicted"/>
<keyword evidence="3" id="KW-1185">Reference proteome</keyword>
<feature type="chain" id="PRO_5004249754" evidence="1">
    <location>
        <begin position="20"/>
        <end position="154"/>
    </location>
</feature>
<feature type="signal peptide" evidence="1">
    <location>
        <begin position="1"/>
        <end position="19"/>
    </location>
</feature>
<name>Q54AU7_DICDI</name>
<dbReference type="AlphaFoldDB" id="Q54AU7"/>
<dbReference type="KEGG" id="ddi:DDB_G0294198"/>
<evidence type="ECO:0000256" key="1">
    <source>
        <dbReference type="SAM" id="SignalP"/>
    </source>
</evidence>
<dbReference type="VEuPathDB" id="AmoebaDB:DDB_G0294198"/>